<gene>
    <name evidence="1" type="ORF">PoB_004656700</name>
</gene>
<reference evidence="1 2" key="1">
    <citation type="journal article" date="2021" name="Elife">
        <title>Chloroplast acquisition without the gene transfer in kleptoplastic sea slugs, Plakobranchus ocellatus.</title>
        <authorList>
            <person name="Maeda T."/>
            <person name="Takahashi S."/>
            <person name="Yoshida T."/>
            <person name="Shimamura S."/>
            <person name="Takaki Y."/>
            <person name="Nagai Y."/>
            <person name="Toyoda A."/>
            <person name="Suzuki Y."/>
            <person name="Arimoto A."/>
            <person name="Ishii H."/>
            <person name="Satoh N."/>
            <person name="Nishiyama T."/>
            <person name="Hasebe M."/>
            <person name="Maruyama T."/>
            <person name="Minagawa J."/>
            <person name="Obokata J."/>
            <person name="Shigenobu S."/>
        </authorList>
    </citation>
    <scope>NUCLEOTIDE SEQUENCE [LARGE SCALE GENOMIC DNA]</scope>
</reference>
<evidence type="ECO:0000313" key="2">
    <source>
        <dbReference type="Proteomes" id="UP000735302"/>
    </source>
</evidence>
<dbReference type="EMBL" id="BLXT01005122">
    <property type="protein sequence ID" value="GFO20062.1"/>
    <property type="molecule type" value="Genomic_DNA"/>
</dbReference>
<keyword evidence="2" id="KW-1185">Reference proteome</keyword>
<accession>A0AAV4BL75</accession>
<dbReference type="Proteomes" id="UP000735302">
    <property type="component" value="Unassembled WGS sequence"/>
</dbReference>
<protein>
    <submittedName>
        <fullName evidence="1">Uncharacterized protein</fullName>
    </submittedName>
</protein>
<evidence type="ECO:0000313" key="1">
    <source>
        <dbReference type="EMBL" id="GFO20062.1"/>
    </source>
</evidence>
<organism evidence="1 2">
    <name type="scientific">Plakobranchus ocellatus</name>
    <dbReference type="NCBI Taxonomy" id="259542"/>
    <lineage>
        <taxon>Eukaryota</taxon>
        <taxon>Metazoa</taxon>
        <taxon>Spiralia</taxon>
        <taxon>Lophotrochozoa</taxon>
        <taxon>Mollusca</taxon>
        <taxon>Gastropoda</taxon>
        <taxon>Heterobranchia</taxon>
        <taxon>Euthyneura</taxon>
        <taxon>Panpulmonata</taxon>
        <taxon>Sacoglossa</taxon>
        <taxon>Placobranchoidea</taxon>
        <taxon>Plakobranchidae</taxon>
        <taxon>Plakobranchus</taxon>
    </lineage>
</organism>
<proteinExistence type="predicted"/>
<sequence length="99" mass="11397">MTNYLIMLYAKNNQDFTPGSLMLGLGVRPTLLTLHYSSLQPPALGWEQTSDERREEEAEDNAECFFCHKFKKMKRRGLPFPYGFNAFSALFLDPHSYGV</sequence>
<name>A0AAV4BL75_9GAST</name>
<dbReference type="AlphaFoldDB" id="A0AAV4BL75"/>
<comment type="caution">
    <text evidence="1">The sequence shown here is derived from an EMBL/GenBank/DDBJ whole genome shotgun (WGS) entry which is preliminary data.</text>
</comment>